<dbReference type="Proteomes" id="UP000053201">
    <property type="component" value="Unassembled WGS sequence"/>
</dbReference>
<dbReference type="eggNOG" id="ENOG502S7BI">
    <property type="taxonomic scope" value="Eukaryota"/>
</dbReference>
<keyword evidence="4" id="KW-1185">Reference proteome</keyword>
<dbReference type="InterPro" id="IPR055420">
    <property type="entry name" value="IgD3_Trs65"/>
</dbReference>
<dbReference type="GeneID" id="27687899"/>
<dbReference type="PANTHER" id="PTHR28159">
    <property type="entry name" value="TRAFFICKING PROTEIN PARTICLE COMPLEX II-SPECIFIC SUBUNIT 65"/>
    <property type="match status" value="1"/>
</dbReference>
<dbReference type="PANTHER" id="PTHR28159:SF1">
    <property type="entry name" value="TRAFFICKING PROTEIN PARTICLE COMPLEX II-SPECIFIC SUBUNIT 65"/>
    <property type="match status" value="1"/>
</dbReference>
<dbReference type="InterPro" id="IPR024662">
    <property type="entry name" value="Trs65"/>
</dbReference>
<feature type="region of interest" description="Disordered" evidence="1">
    <location>
        <begin position="100"/>
        <end position="147"/>
    </location>
</feature>
<dbReference type="AlphaFoldDB" id="A0A0L0HGH2"/>
<evidence type="ECO:0000313" key="3">
    <source>
        <dbReference type="EMBL" id="KND00112.1"/>
    </source>
</evidence>
<gene>
    <name evidence="3" type="ORF">SPPG_04454</name>
</gene>
<evidence type="ECO:0000256" key="1">
    <source>
        <dbReference type="SAM" id="MobiDB-lite"/>
    </source>
</evidence>
<dbReference type="EMBL" id="KQ257456">
    <property type="protein sequence ID" value="KND00112.1"/>
    <property type="molecule type" value="Genomic_DNA"/>
</dbReference>
<sequence>MHASVVESIVADAHVEVLIPATDSTDAEDILKAPARDTVFYDETLHCYVLFKPSQAPSASKVTAAMLTDIASRGLDLHVVVSIGDIDEADSTISAFLPATPKAAPPAPPPAAHHLGAFPHRNRSATTGPPVPLKGSPAPNSSNSAGYLASPALKRRTTSLKSGQISLGPLESQPLKRSPLSSAVTPTTEAKDEEILYSFVYNAVNGEQEPIVLPEQRCCLFPLRLPIAILKARSKDIGYSIIVRISLISKSTQQSPPRMRDAVLCDPEDFDAPNLLAGLANDTYFNPEGIPVHRLPNHPKRPSLTPATPFPRVIQKCIPVQPILDITINIVDAGLDSMLMSLALENNVGEDSEFCIESLNVNMTNAIISPVDETSIRSEPLKTQDELHLLYNVALLEDACKETPVESTTSPPGSAMTSRMASFASLGTVKSIGAVITPRIKRLLSISIKGTSSLAGSRGQVIGAKWFTQLLFGGDSESKTLLDVVPLYGRKNAMPKEIRILNEKEGDGLQLSFSIASQVYLRHIFTVQAFFVNRSTKTRNLNLIIPTKATPSDTSAPSLTRSHDSGINLHMEEEEFLRRYLEMEKREASLVCLEHSIQLSALHPNTCQTVNLHFVAIKGLVHTIEDIQLIDRDSGGVMHLRNVLEIHVLNPNT</sequence>
<feature type="region of interest" description="Disordered" evidence="1">
    <location>
        <begin position="164"/>
        <end position="187"/>
    </location>
</feature>
<accession>A0A0L0HGH2</accession>
<dbReference type="OrthoDB" id="538223at2759"/>
<dbReference type="STRING" id="645134.A0A0L0HGH2"/>
<evidence type="ECO:0000259" key="2">
    <source>
        <dbReference type="Pfam" id="PF12735"/>
    </source>
</evidence>
<dbReference type="InParanoid" id="A0A0L0HGH2"/>
<dbReference type="GO" id="GO:1990071">
    <property type="term" value="C:TRAPPII protein complex"/>
    <property type="evidence" value="ECO:0007669"/>
    <property type="project" value="InterPro"/>
</dbReference>
<organism evidence="3 4">
    <name type="scientific">Spizellomyces punctatus (strain DAOM BR117)</name>
    <dbReference type="NCBI Taxonomy" id="645134"/>
    <lineage>
        <taxon>Eukaryota</taxon>
        <taxon>Fungi</taxon>
        <taxon>Fungi incertae sedis</taxon>
        <taxon>Chytridiomycota</taxon>
        <taxon>Chytridiomycota incertae sedis</taxon>
        <taxon>Chytridiomycetes</taxon>
        <taxon>Spizellomycetales</taxon>
        <taxon>Spizellomycetaceae</taxon>
        <taxon>Spizellomyces</taxon>
    </lineage>
</organism>
<protein>
    <recommendedName>
        <fullName evidence="2">Trafficking protein particle complex II-specific subunit 65 IgD3 domain-containing protein</fullName>
    </recommendedName>
</protein>
<dbReference type="Pfam" id="PF12735">
    <property type="entry name" value="IgD3_Trs65"/>
    <property type="match status" value="1"/>
</dbReference>
<dbReference type="VEuPathDB" id="FungiDB:SPPG_04454"/>
<dbReference type="GO" id="GO:0006891">
    <property type="term" value="P:intra-Golgi vesicle-mediated transport"/>
    <property type="evidence" value="ECO:0007669"/>
    <property type="project" value="InterPro"/>
</dbReference>
<dbReference type="RefSeq" id="XP_016608151.1">
    <property type="nucleotide sequence ID" value="XM_016752688.1"/>
</dbReference>
<proteinExistence type="predicted"/>
<reference evidence="3 4" key="1">
    <citation type="submission" date="2009-08" db="EMBL/GenBank/DDBJ databases">
        <title>The Genome Sequence of Spizellomyces punctatus strain DAOM BR117.</title>
        <authorList>
            <consortium name="The Broad Institute Genome Sequencing Platform"/>
            <person name="Russ C."/>
            <person name="Cuomo C."/>
            <person name="Shea T."/>
            <person name="Young S.K."/>
            <person name="Zeng Q."/>
            <person name="Koehrsen M."/>
            <person name="Haas B."/>
            <person name="Borodovsky M."/>
            <person name="Guigo R."/>
            <person name="Alvarado L."/>
            <person name="Berlin A."/>
            <person name="Bochicchio J."/>
            <person name="Borenstein D."/>
            <person name="Chapman S."/>
            <person name="Chen Z."/>
            <person name="Engels R."/>
            <person name="Freedman E."/>
            <person name="Gellesch M."/>
            <person name="Goldberg J."/>
            <person name="Griggs A."/>
            <person name="Gujja S."/>
            <person name="Heiman D."/>
            <person name="Hepburn T."/>
            <person name="Howarth C."/>
            <person name="Jen D."/>
            <person name="Larson L."/>
            <person name="Lewis B."/>
            <person name="Mehta T."/>
            <person name="Park D."/>
            <person name="Pearson M."/>
            <person name="Roberts A."/>
            <person name="Saif S."/>
            <person name="Shenoy N."/>
            <person name="Sisk P."/>
            <person name="Stolte C."/>
            <person name="Sykes S."/>
            <person name="Thomson T."/>
            <person name="Walk T."/>
            <person name="White J."/>
            <person name="Yandava C."/>
            <person name="Burger G."/>
            <person name="Gray M.W."/>
            <person name="Holland P.W.H."/>
            <person name="King N."/>
            <person name="Lang F.B.F."/>
            <person name="Roger A.J."/>
            <person name="Ruiz-Trillo I."/>
            <person name="Lander E."/>
            <person name="Nusbaum C."/>
        </authorList>
    </citation>
    <scope>NUCLEOTIDE SEQUENCE [LARGE SCALE GENOMIC DNA]</scope>
    <source>
        <strain evidence="3 4">DAOM BR117</strain>
    </source>
</reference>
<evidence type="ECO:0000313" key="4">
    <source>
        <dbReference type="Proteomes" id="UP000053201"/>
    </source>
</evidence>
<name>A0A0L0HGH2_SPIPD</name>
<feature type="domain" description="Trafficking protein particle complex II-specific subunit 65 IgD3" evidence="2">
    <location>
        <begin position="507"/>
        <end position="647"/>
    </location>
</feature>